<evidence type="ECO:0000313" key="1">
    <source>
        <dbReference type="EMBL" id="KAF5332312.1"/>
    </source>
</evidence>
<comment type="caution">
    <text evidence="1">The sequence shown here is derived from an EMBL/GenBank/DDBJ whole genome shotgun (WGS) entry which is preliminary data.</text>
</comment>
<protein>
    <submittedName>
        <fullName evidence="1">Uncharacterized protein</fullName>
    </submittedName>
</protein>
<dbReference type="Proteomes" id="UP000518752">
    <property type="component" value="Unassembled WGS sequence"/>
</dbReference>
<accession>A0A8H5BZ95</accession>
<reference evidence="1 2" key="1">
    <citation type="journal article" date="2020" name="ISME J.">
        <title>Uncovering the hidden diversity of litter-decomposition mechanisms in mushroom-forming fungi.</title>
        <authorList>
            <person name="Floudas D."/>
            <person name="Bentzer J."/>
            <person name="Ahren D."/>
            <person name="Johansson T."/>
            <person name="Persson P."/>
            <person name="Tunlid A."/>
        </authorList>
    </citation>
    <scope>NUCLEOTIDE SEQUENCE [LARGE SCALE GENOMIC DNA]</scope>
    <source>
        <strain evidence="1 2">CBS 406.79</strain>
    </source>
</reference>
<gene>
    <name evidence="1" type="ORF">D9757_015491</name>
</gene>
<proteinExistence type="predicted"/>
<organism evidence="1 2">
    <name type="scientific">Collybiopsis confluens</name>
    <dbReference type="NCBI Taxonomy" id="2823264"/>
    <lineage>
        <taxon>Eukaryota</taxon>
        <taxon>Fungi</taxon>
        <taxon>Dikarya</taxon>
        <taxon>Basidiomycota</taxon>
        <taxon>Agaricomycotina</taxon>
        <taxon>Agaricomycetes</taxon>
        <taxon>Agaricomycetidae</taxon>
        <taxon>Agaricales</taxon>
        <taxon>Marasmiineae</taxon>
        <taxon>Omphalotaceae</taxon>
        <taxon>Collybiopsis</taxon>
    </lineage>
</organism>
<dbReference type="AlphaFoldDB" id="A0A8H5BZ95"/>
<sequence length="67" mass="8023">MIVLVNYDVINVQPGVEWLEYDQVRNAKTLRYLHDASRSGLDFYYHFKDGYFPPAYTAYEKQIMKKI</sequence>
<name>A0A8H5BZ95_9AGAR</name>
<keyword evidence="2" id="KW-1185">Reference proteome</keyword>
<dbReference type="EMBL" id="JAACJN010000826">
    <property type="protein sequence ID" value="KAF5332312.1"/>
    <property type="molecule type" value="Genomic_DNA"/>
</dbReference>
<evidence type="ECO:0000313" key="2">
    <source>
        <dbReference type="Proteomes" id="UP000518752"/>
    </source>
</evidence>